<keyword evidence="3" id="KW-0479">Metal-binding</keyword>
<protein>
    <recommendedName>
        <fullName evidence="2 3">Peptide deformylase</fullName>
        <ecNumber evidence="2 3">3.5.1.88</ecNumber>
    </recommendedName>
</protein>
<keyword evidence="5" id="KW-1185">Reference proteome</keyword>
<reference evidence="4" key="2">
    <citation type="submission" date="2020-08" db="EMBL/GenBank/DDBJ databases">
        <title>Plant Genome Project.</title>
        <authorList>
            <person name="Zhang R.-G."/>
        </authorList>
    </citation>
    <scope>NUCLEOTIDE SEQUENCE</scope>
    <source>
        <strain evidence="4">Huo1</strain>
        <tissue evidence="4">Leaf</tissue>
    </source>
</reference>
<dbReference type="CDD" id="cd00487">
    <property type="entry name" value="Pep_deformylase"/>
    <property type="match status" value="1"/>
</dbReference>
<dbReference type="GO" id="GO:0046872">
    <property type="term" value="F:metal ion binding"/>
    <property type="evidence" value="ECO:0007669"/>
    <property type="project" value="UniProtKB-KW"/>
</dbReference>
<keyword evidence="3" id="KW-0809">Transit peptide</keyword>
<keyword evidence="3" id="KW-0648">Protein biosynthesis</keyword>
<dbReference type="SUPFAM" id="SSF56420">
    <property type="entry name" value="Peptide deformylase"/>
    <property type="match status" value="2"/>
</dbReference>
<comment type="function">
    <text evidence="3">Removes the formyl group from the N-terminal Met of newly synthesized proteins.</text>
</comment>
<dbReference type="GO" id="GO:0042586">
    <property type="term" value="F:peptide deformylase activity"/>
    <property type="evidence" value="ECO:0007669"/>
    <property type="project" value="UniProtKB-EC"/>
</dbReference>
<comment type="subcellular location">
    <subcellularLocation>
        <location evidence="3">Plastid</location>
        <location evidence="3">Chloroplast</location>
    </subcellularLocation>
</comment>
<dbReference type="HAMAP" id="MF_00163">
    <property type="entry name" value="Pep_deformylase"/>
    <property type="match status" value="1"/>
</dbReference>
<dbReference type="AlphaFoldDB" id="A0A8X8Z4T3"/>
<dbReference type="GO" id="GO:0009507">
    <property type="term" value="C:chloroplast"/>
    <property type="evidence" value="ECO:0007669"/>
    <property type="project" value="UniProtKB-SubCell"/>
</dbReference>
<dbReference type="EMBL" id="PNBA02000019">
    <property type="protein sequence ID" value="KAG6391826.1"/>
    <property type="molecule type" value="Genomic_DNA"/>
</dbReference>
<dbReference type="GO" id="GO:0006412">
    <property type="term" value="P:translation"/>
    <property type="evidence" value="ECO:0007669"/>
    <property type="project" value="UniProtKB-KW"/>
</dbReference>
<dbReference type="PANTHER" id="PTHR10458:SF22">
    <property type="entry name" value="PEPTIDE DEFORMYLASE"/>
    <property type="match status" value="1"/>
</dbReference>
<dbReference type="Gene3D" id="3.90.45.10">
    <property type="entry name" value="Peptide deformylase"/>
    <property type="match status" value="2"/>
</dbReference>
<comment type="catalytic activity">
    <reaction evidence="3">
        <text>N-terminal N-formyl-L-methionyl-[peptide] + H2O = N-terminal L-methionyl-[peptide] + formate</text>
        <dbReference type="Rhea" id="RHEA:24420"/>
        <dbReference type="Rhea" id="RHEA-COMP:10639"/>
        <dbReference type="Rhea" id="RHEA-COMP:10640"/>
        <dbReference type="ChEBI" id="CHEBI:15377"/>
        <dbReference type="ChEBI" id="CHEBI:15740"/>
        <dbReference type="ChEBI" id="CHEBI:49298"/>
        <dbReference type="ChEBI" id="CHEBI:64731"/>
        <dbReference type="EC" id="3.5.1.88"/>
    </reaction>
</comment>
<dbReference type="EC" id="3.5.1.88" evidence="2 3"/>
<dbReference type="InterPro" id="IPR023635">
    <property type="entry name" value="Peptide_deformylase"/>
</dbReference>
<keyword evidence="3" id="KW-0934">Plastid</keyword>
<evidence type="ECO:0000256" key="3">
    <source>
        <dbReference type="RuleBase" id="RU362111"/>
    </source>
</evidence>
<reference evidence="4" key="1">
    <citation type="submission" date="2018-01" db="EMBL/GenBank/DDBJ databases">
        <authorList>
            <person name="Mao J.F."/>
        </authorList>
    </citation>
    <scope>NUCLEOTIDE SEQUENCE</scope>
    <source>
        <strain evidence="4">Huo1</strain>
        <tissue evidence="4">Leaf</tissue>
    </source>
</reference>
<evidence type="ECO:0000313" key="4">
    <source>
        <dbReference type="EMBL" id="KAG6391826.1"/>
    </source>
</evidence>
<proteinExistence type="inferred from homology"/>
<evidence type="ECO:0000256" key="2">
    <source>
        <dbReference type="ARBA" id="ARBA00012175"/>
    </source>
</evidence>
<keyword evidence="3" id="KW-0150">Chloroplast</keyword>
<name>A0A8X8Z4T3_SALSN</name>
<keyword evidence="3" id="KW-0378">Hydrolase</keyword>
<gene>
    <name evidence="4" type="ORF">SASPL_149587</name>
</gene>
<accession>A0A8X8Z4T3</accession>
<sequence>MAAPTQLLYSTALNHTLPPFLRRRNPLFRRAASFASFSLRRKLPSRPILAQARRISSAAVAKDELVASPTDLQFKGPLEVIKYPDPILRAKNKRIDSFDESLKRLADEMFDVMYITDGIGLSAPQVGINVQLMVFNPAGERGEGEEIVLVNPQIKRFSKKIVPFEEGCLSFPKIYADVIYVQQSVFAVIQYLQSCFMVFLKLLNSPTLAALQRPDSLKVDAQDIKGARFQINLTGLLARVFQHEYDHLQGVLFFERMSDEVLDTVRAQLQANIFNNVCGMARQELEKEYEEKTGLASPEKIEAREIRKKGVGFGKS</sequence>
<evidence type="ECO:0000256" key="1">
    <source>
        <dbReference type="ARBA" id="ARBA00010759"/>
    </source>
</evidence>
<dbReference type="InterPro" id="IPR036821">
    <property type="entry name" value="Peptide_deformylase_sf"/>
</dbReference>
<comment type="similarity">
    <text evidence="1 3">Belongs to the polypeptide deformylase family.</text>
</comment>
<dbReference type="PANTHER" id="PTHR10458">
    <property type="entry name" value="PEPTIDE DEFORMYLASE"/>
    <property type="match status" value="1"/>
</dbReference>
<evidence type="ECO:0000313" key="5">
    <source>
        <dbReference type="Proteomes" id="UP000298416"/>
    </source>
</evidence>
<dbReference type="Pfam" id="PF01327">
    <property type="entry name" value="Pep_deformylase"/>
    <property type="match status" value="2"/>
</dbReference>
<dbReference type="Proteomes" id="UP000298416">
    <property type="component" value="Unassembled WGS sequence"/>
</dbReference>
<comment type="caution">
    <text evidence="4">The sequence shown here is derived from an EMBL/GenBank/DDBJ whole genome shotgun (WGS) entry which is preliminary data.</text>
</comment>
<dbReference type="PRINTS" id="PR01576">
    <property type="entry name" value="PDEFORMYLASE"/>
</dbReference>
<organism evidence="4">
    <name type="scientific">Salvia splendens</name>
    <name type="common">Scarlet sage</name>
    <dbReference type="NCBI Taxonomy" id="180675"/>
    <lineage>
        <taxon>Eukaryota</taxon>
        <taxon>Viridiplantae</taxon>
        <taxon>Streptophyta</taxon>
        <taxon>Embryophyta</taxon>
        <taxon>Tracheophyta</taxon>
        <taxon>Spermatophyta</taxon>
        <taxon>Magnoliopsida</taxon>
        <taxon>eudicotyledons</taxon>
        <taxon>Gunneridae</taxon>
        <taxon>Pentapetalae</taxon>
        <taxon>asterids</taxon>
        <taxon>lamiids</taxon>
        <taxon>Lamiales</taxon>
        <taxon>Lamiaceae</taxon>
        <taxon>Nepetoideae</taxon>
        <taxon>Mentheae</taxon>
        <taxon>Salviinae</taxon>
        <taxon>Salvia</taxon>
        <taxon>Salvia subgen. Calosphace</taxon>
        <taxon>core Calosphace</taxon>
    </lineage>
</organism>